<organism evidence="1 2">
    <name type="scientific">Chelonia mydas</name>
    <name type="common">Green sea-turtle</name>
    <name type="synonym">Chelonia agassizi</name>
    <dbReference type="NCBI Taxonomy" id="8469"/>
    <lineage>
        <taxon>Eukaryota</taxon>
        <taxon>Metazoa</taxon>
        <taxon>Chordata</taxon>
        <taxon>Craniata</taxon>
        <taxon>Vertebrata</taxon>
        <taxon>Euteleostomi</taxon>
        <taxon>Archelosauria</taxon>
        <taxon>Testudinata</taxon>
        <taxon>Testudines</taxon>
        <taxon>Cryptodira</taxon>
        <taxon>Durocryptodira</taxon>
        <taxon>Americhelydia</taxon>
        <taxon>Chelonioidea</taxon>
        <taxon>Cheloniidae</taxon>
        <taxon>Chelonia</taxon>
    </lineage>
</organism>
<evidence type="ECO:0000313" key="1">
    <source>
        <dbReference type="EMBL" id="EMP34382.1"/>
    </source>
</evidence>
<sequence length="276" mass="29067">MALDSPAAEEVEIIYGPVLSFEARSSSMPLIVDLLDSKELLETCIDEATGLPVASLTAGVPEEADLSFVPPGTNETAAEKTDPAAFEDTLKLKHLETEPSPMSAPRSNINVNINKQDEVVKLTDKCLNNAIESPVTTSQRLPADIKSNILKAQAEAVPKITREDSMSDNKNSNIHDATASNALEEDNAISGPEESLIPAILAPAEETAVLKVSSPPTITPRWIVPSGLVSNGPLGNDVVLALKAVKGSTEALSLPAGSPSSQQPAEILASYINLRT</sequence>
<name>M7C1V4_CHEMY</name>
<keyword evidence="2" id="KW-1185">Reference proteome</keyword>
<accession>M7C1V4</accession>
<protein>
    <submittedName>
        <fullName evidence="1">Band 4.1-like protein 5</fullName>
    </submittedName>
</protein>
<gene>
    <name evidence="1" type="ORF">UY3_08456</name>
</gene>
<dbReference type="Proteomes" id="UP000031443">
    <property type="component" value="Unassembled WGS sequence"/>
</dbReference>
<dbReference type="STRING" id="8469.M7C1V4"/>
<proteinExistence type="predicted"/>
<dbReference type="AlphaFoldDB" id="M7C1V4"/>
<evidence type="ECO:0000313" key="2">
    <source>
        <dbReference type="Proteomes" id="UP000031443"/>
    </source>
</evidence>
<dbReference type="EMBL" id="KB532467">
    <property type="protein sequence ID" value="EMP34382.1"/>
    <property type="molecule type" value="Genomic_DNA"/>
</dbReference>
<reference evidence="2" key="1">
    <citation type="journal article" date="2013" name="Nat. Genet.">
        <title>The draft genomes of soft-shell turtle and green sea turtle yield insights into the development and evolution of the turtle-specific body plan.</title>
        <authorList>
            <person name="Wang Z."/>
            <person name="Pascual-Anaya J."/>
            <person name="Zadissa A."/>
            <person name="Li W."/>
            <person name="Niimura Y."/>
            <person name="Huang Z."/>
            <person name="Li C."/>
            <person name="White S."/>
            <person name="Xiong Z."/>
            <person name="Fang D."/>
            <person name="Wang B."/>
            <person name="Ming Y."/>
            <person name="Chen Y."/>
            <person name="Zheng Y."/>
            <person name="Kuraku S."/>
            <person name="Pignatelli M."/>
            <person name="Herrero J."/>
            <person name="Beal K."/>
            <person name="Nozawa M."/>
            <person name="Li Q."/>
            <person name="Wang J."/>
            <person name="Zhang H."/>
            <person name="Yu L."/>
            <person name="Shigenobu S."/>
            <person name="Wang J."/>
            <person name="Liu J."/>
            <person name="Flicek P."/>
            <person name="Searle S."/>
            <person name="Wang J."/>
            <person name="Kuratani S."/>
            <person name="Yin Y."/>
            <person name="Aken B."/>
            <person name="Zhang G."/>
            <person name="Irie N."/>
        </authorList>
    </citation>
    <scope>NUCLEOTIDE SEQUENCE [LARGE SCALE GENOMIC DNA]</scope>
</reference>